<dbReference type="EMBL" id="JBJQND010000010">
    <property type="protein sequence ID" value="KAL3862995.1"/>
    <property type="molecule type" value="Genomic_DNA"/>
</dbReference>
<name>A0ABD3VNN6_SINWO</name>
<dbReference type="Proteomes" id="UP001634394">
    <property type="component" value="Unassembled WGS sequence"/>
</dbReference>
<organism evidence="1 2">
    <name type="scientific">Sinanodonta woodiana</name>
    <name type="common">Chinese pond mussel</name>
    <name type="synonym">Anodonta woodiana</name>
    <dbReference type="NCBI Taxonomy" id="1069815"/>
    <lineage>
        <taxon>Eukaryota</taxon>
        <taxon>Metazoa</taxon>
        <taxon>Spiralia</taxon>
        <taxon>Lophotrochozoa</taxon>
        <taxon>Mollusca</taxon>
        <taxon>Bivalvia</taxon>
        <taxon>Autobranchia</taxon>
        <taxon>Heteroconchia</taxon>
        <taxon>Palaeoheterodonta</taxon>
        <taxon>Unionida</taxon>
        <taxon>Unionoidea</taxon>
        <taxon>Unionidae</taxon>
        <taxon>Unioninae</taxon>
        <taxon>Sinanodonta</taxon>
    </lineage>
</organism>
<evidence type="ECO:0000313" key="1">
    <source>
        <dbReference type="EMBL" id="KAL3862995.1"/>
    </source>
</evidence>
<feature type="non-terminal residue" evidence="1">
    <location>
        <position position="1"/>
    </location>
</feature>
<protein>
    <submittedName>
        <fullName evidence="1">Uncharacterized protein</fullName>
    </submittedName>
</protein>
<keyword evidence="2" id="KW-1185">Reference proteome</keyword>
<dbReference type="AlphaFoldDB" id="A0ABD3VNN6"/>
<gene>
    <name evidence="1" type="ORF">ACJMK2_004777</name>
</gene>
<evidence type="ECO:0000313" key="2">
    <source>
        <dbReference type="Proteomes" id="UP001634394"/>
    </source>
</evidence>
<accession>A0ABD3VNN6</accession>
<reference evidence="1 2" key="1">
    <citation type="submission" date="2024-11" db="EMBL/GenBank/DDBJ databases">
        <title>Chromosome-level genome assembly of the freshwater bivalve Anodonta woodiana.</title>
        <authorList>
            <person name="Chen X."/>
        </authorList>
    </citation>
    <scope>NUCLEOTIDE SEQUENCE [LARGE SCALE GENOMIC DNA]</scope>
    <source>
        <strain evidence="1">MN2024</strain>
        <tissue evidence="1">Gills</tissue>
    </source>
</reference>
<comment type="caution">
    <text evidence="1">The sequence shown here is derived from an EMBL/GenBank/DDBJ whole genome shotgun (WGS) entry which is preliminary data.</text>
</comment>
<sequence>LSENLLIDWNRNTSLDEIMYRLTKDIPASNDVCNPTMLTNIIMKIFPNVKRSSVGVNSINIRSILGIALDSSNGKSHIIPFEAVHTMKPPEWFLLDKFESVCKLGCMSKENFNGTPMMIEISISNDGIAQLSVAGKLIDLSQFYISSKLVFSVNSINALFRCLKIVSVCQGYHDKNKEQPFTFFNDKYMKEVCIVQKDAEPKVVIRHINCYKVVPIGSVSHTCKRCIKCKSRRNERMKQKQLGKKENENPLPGCNQFKDIRSVLSNIAPNLTENQHTLLCSQIMASNLKKIVMV</sequence>
<proteinExistence type="predicted"/>